<gene>
    <name evidence="1" type="ORF">A3G33_06560</name>
</gene>
<dbReference type="Proteomes" id="UP000178187">
    <property type="component" value="Unassembled WGS sequence"/>
</dbReference>
<protein>
    <submittedName>
        <fullName evidence="1">Uncharacterized protein</fullName>
    </submittedName>
</protein>
<name>A0A1G1L1F9_9BACT</name>
<evidence type="ECO:0000313" key="1">
    <source>
        <dbReference type="EMBL" id="OGW98974.1"/>
    </source>
</evidence>
<evidence type="ECO:0000313" key="2">
    <source>
        <dbReference type="Proteomes" id="UP000178187"/>
    </source>
</evidence>
<organism evidence="1 2">
    <name type="scientific">Candidatus Danuiimicrobium aquiferis</name>
    <dbReference type="NCBI Taxonomy" id="1801832"/>
    <lineage>
        <taxon>Bacteria</taxon>
        <taxon>Pseudomonadati</taxon>
        <taxon>Candidatus Omnitrophota</taxon>
        <taxon>Candidatus Danuiimicrobium</taxon>
    </lineage>
</organism>
<accession>A0A1G1L1F9</accession>
<dbReference type="AlphaFoldDB" id="A0A1G1L1F9"/>
<reference evidence="1 2" key="1">
    <citation type="journal article" date="2016" name="Nat. Commun.">
        <title>Thousands of microbial genomes shed light on interconnected biogeochemical processes in an aquifer system.</title>
        <authorList>
            <person name="Anantharaman K."/>
            <person name="Brown C.T."/>
            <person name="Hug L.A."/>
            <person name="Sharon I."/>
            <person name="Castelle C.J."/>
            <person name="Probst A.J."/>
            <person name="Thomas B.C."/>
            <person name="Singh A."/>
            <person name="Wilkins M.J."/>
            <person name="Karaoz U."/>
            <person name="Brodie E.L."/>
            <person name="Williams K.H."/>
            <person name="Hubbard S.S."/>
            <person name="Banfield J.F."/>
        </authorList>
    </citation>
    <scope>NUCLEOTIDE SEQUENCE [LARGE SCALE GENOMIC DNA]</scope>
</reference>
<proteinExistence type="predicted"/>
<dbReference type="EMBL" id="MHFR01000018">
    <property type="protein sequence ID" value="OGW98974.1"/>
    <property type="molecule type" value="Genomic_DNA"/>
</dbReference>
<comment type="caution">
    <text evidence="1">The sequence shown here is derived from an EMBL/GenBank/DDBJ whole genome shotgun (WGS) entry which is preliminary data.</text>
</comment>
<sequence>MFSVLKWHGNPDNAIRKYQDILQKSEDLHTGLIMGAEDCWQFSIIIFICSLILRQAEGDIQGLMGSL</sequence>